<dbReference type="Proteomes" id="UP000217549">
    <property type="component" value="Chromosome I"/>
</dbReference>
<dbReference type="GO" id="GO:0006302">
    <property type="term" value="P:double-strand break repair"/>
    <property type="evidence" value="ECO:0007669"/>
    <property type="project" value="InterPro"/>
</dbReference>
<keyword evidence="7" id="KW-1185">Reference proteome</keyword>
<evidence type="ECO:0000259" key="5">
    <source>
        <dbReference type="Pfam" id="PF13476"/>
    </source>
</evidence>
<dbReference type="Pfam" id="PF13476">
    <property type="entry name" value="AAA_23"/>
    <property type="match status" value="1"/>
</dbReference>
<feature type="coiled-coil region" evidence="4">
    <location>
        <begin position="552"/>
        <end position="593"/>
    </location>
</feature>
<keyword evidence="6" id="KW-0378">Hydrolase</keyword>
<keyword evidence="6" id="KW-0269">Exonuclease</keyword>
<reference evidence="7" key="1">
    <citation type="submission" date="2017-09" db="EMBL/GenBank/DDBJ databases">
        <authorList>
            <person name="Shetty A S."/>
        </authorList>
    </citation>
    <scope>NUCLEOTIDE SEQUENCE [LARGE SCALE GENOMIC DNA]</scope>
</reference>
<proteinExistence type="inferred from homology"/>
<dbReference type="InterPro" id="IPR038729">
    <property type="entry name" value="Rad50/SbcC_AAA"/>
</dbReference>
<accession>A0A285PR67</accession>
<evidence type="ECO:0000256" key="1">
    <source>
        <dbReference type="ARBA" id="ARBA00006930"/>
    </source>
</evidence>
<dbReference type="GO" id="GO:0016887">
    <property type="term" value="F:ATP hydrolysis activity"/>
    <property type="evidence" value="ECO:0007669"/>
    <property type="project" value="InterPro"/>
</dbReference>
<dbReference type="PANTHER" id="PTHR32114:SF2">
    <property type="entry name" value="ABC TRANSPORTER ABCH.3"/>
    <property type="match status" value="1"/>
</dbReference>
<feature type="coiled-coil region" evidence="4">
    <location>
        <begin position="780"/>
        <end position="867"/>
    </location>
</feature>
<evidence type="ECO:0000256" key="2">
    <source>
        <dbReference type="ARBA" id="ARBA00011322"/>
    </source>
</evidence>
<dbReference type="KEGG" id="ehl:EHLA_1023"/>
<dbReference type="AlphaFoldDB" id="A0A285PR67"/>
<dbReference type="SUPFAM" id="SSF52540">
    <property type="entry name" value="P-loop containing nucleoside triphosphate hydrolases"/>
    <property type="match status" value="2"/>
</dbReference>
<dbReference type="EMBL" id="LT907978">
    <property type="protein sequence ID" value="SOB71757.1"/>
    <property type="molecule type" value="Genomic_DNA"/>
</dbReference>
<keyword evidence="6" id="KW-0540">Nuclease</keyword>
<comment type="similarity">
    <text evidence="1">Belongs to the SMC family. SbcC subfamily.</text>
</comment>
<dbReference type="Gene3D" id="3.40.50.300">
    <property type="entry name" value="P-loop containing nucleotide triphosphate hydrolases"/>
    <property type="match status" value="2"/>
</dbReference>
<evidence type="ECO:0000313" key="6">
    <source>
        <dbReference type="EMBL" id="SOB71757.1"/>
    </source>
</evidence>
<dbReference type="InterPro" id="IPR027417">
    <property type="entry name" value="P-loop_NTPase"/>
</dbReference>
<feature type="coiled-coil region" evidence="4">
    <location>
        <begin position="672"/>
        <end position="730"/>
    </location>
</feature>
<dbReference type="RefSeq" id="WP_096239557.1">
    <property type="nucleotide sequence ID" value="NZ_LT907978.1"/>
</dbReference>
<sequence length="1105" mass="127561">MRPLQLKLTGINSYREEQIIDFETLTSQGLFGIFGPTGSGKSSILDAMTLALYAKLPRDTKNFINTNKKKANVSFLFSITTDKTRKYLAERSFRYHTGNSVSTVRNTTGRLILYEGDTETVLADKPTEVTNECIRLLGLTSEDFMRTVVLPQGQFSEFLRLKNKERRVMLQRIFHLEKYGIELTGKIARARQKQDLLLSTLSGEKKGYEDVSSQKLSSLKKEKKENTKQCATLSEQLTVLEKNFEETNELFSLQQELSPLEEQKKENEKTLSSIKQKEKQLDTAKKANQLRSFSDQVSQTKSICEEAEKRLQHIQKEVDSLHVAFEAAKKAYDEVHLSQKETLPALQKEEQLLENSLSTINTIQSWSKSQKDYERQNQELLKTLSPLKEKQQSQLKKEEDIRKQIEHIEVELDADKITAEKKALLEQGNIMEETYREKHQNYTTNSEALSDLKAKIITEKEAFALKKKQLEYSYIQLSHRLSYLEKQHSDLTEKLTDFREKEIQNKQQQKLLQQNHMAQLLREELQEGVVCPVCGIPYEKHDLPTESSPFSLKDLEETQKNLEKNIQQLQNRIMQIEKEFASLNTQLPNLKEALEITTQNDLSDMISAPDLQKKTPNNPPIVPDYSAISRQHAEYLQAKGHLQQQENQYTEQNTLLKEQHATLQNYVEKIFSLRKENNIENFSIALKNLRNREEHHQKQEKALKEKRLSLEILLSEKDSLSSQIISLENESSSLTATIDNCKKVIAEQTEKIPKQFSFDMDFPLALNKVKEKQENIKTCFSKAEKVYQNKQKELQQKREELGSCESTAASSHTHLKQMTQLYQNQKNMLGFKEEEQPECYYMEEIQINQLHNEIDTYYTSARKTEEQILYLKNKLGNRHIEEEDWRRQKEERDSARNQINTLTSSLLLLDHQIQEMTERLTEKQKLEEQWEKETHKKDMIKELEQLFKGNAFIEYVAQAKLAYIAREASVILSKISGGNYTLEINESAEFIIRDNKNGGAIRPSDTLSGGEMFITSLALALALSSSIQLNGAAPLEFFFLDEGFGSLDDDLLDTVMNSLEQLQSKKRSIGIISHVEAIQTRVPVKLLVTPSDLSQKGSQITLEYS</sequence>
<evidence type="ECO:0000256" key="3">
    <source>
        <dbReference type="ARBA" id="ARBA00013368"/>
    </source>
</evidence>
<gene>
    <name evidence="6" type="ORF">EHLA_1023</name>
</gene>
<feature type="domain" description="Rad50/SbcC-type AAA" evidence="5">
    <location>
        <begin position="5"/>
        <end position="281"/>
    </location>
</feature>
<feature type="coiled-coil region" evidence="4">
    <location>
        <begin position="216"/>
        <end position="324"/>
    </location>
</feature>
<organism evidence="6 7">
    <name type="scientific">Anaerobutyricum hallii</name>
    <dbReference type="NCBI Taxonomy" id="39488"/>
    <lineage>
        <taxon>Bacteria</taxon>
        <taxon>Bacillati</taxon>
        <taxon>Bacillota</taxon>
        <taxon>Clostridia</taxon>
        <taxon>Lachnospirales</taxon>
        <taxon>Lachnospiraceae</taxon>
        <taxon>Anaerobutyricum</taxon>
    </lineage>
</organism>
<protein>
    <recommendedName>
        <fullName evidence="3">Nuclease SbcCD subunit C</fullName>
    </recommendedName>
</protein>
<name>A0A285PR67_9FIRM</name>
<evidence type="ECO:0000313" key="7">
    <source>
        <dbReference type="Proteomes" id="UP000217549"/>
    </source>
</evidence>
<dbReference type="PANTHER" id="PTHR32114">
    <property type="entry name" value="ABC TRANSPORTER ABCH.3"/>
    <property type="match status" value="1"/>
</dbReference>
<dbReference type="GO" id="GO:0004527">
    <property type="term" value="F:exonuclease activity"/>
    <property type="evidence" value="ECO:0007669"/>
    <property type="project" value="UniProtKB-KW"/>
</dbReference>
<comment type="subunit">
    <text evidence="2">Heterodimer of SbcC and SbcD.</text>
</comment>
<keyword evidence="4" id="KW-0175">Coiled coil</keyword>
<evidence type="ECO:0000256" key="4">
    <source>
        <dbReference type="SAM" id="Coils"/>
    </source>
</evidence>
<dbReference type="Pfam" id="PF13558">
    <property type="entry name" value="SbcC_Walker_B"/>
    <property type="match status" value="1"/>
</dbReference>